<proteinExistence type="predicted"/>
<evidence type="ECO:0000313" key="1">
    <source>
        <dbReference type="EMBL" id="KKN78481.1"/>
    </source>
</evidence>
<accession>A0A0F9VYH5</accession>
<dbReference type="AlphaFoldDB" id="A0A0F9VYH5"/>
<comment type="caution">
    <text evidence="1">The sequence shown here is derived from an EMBL/GenBank/DDBJ whole genome shotgun (WGS) entry which is preliminary data.</text>
</comment>
<reference evidence="1" key="1">
    <citation type="journal article" date="2015" name="Nature">
        <title>Complex archaea that bridge the gap between prokaryotes and eukaryotes.</title>
        <authorList>
            <person name="Spang A."/>
            <person name="Saw J.H."/>
            <person name="Jorgensen S.L."/>
            <person name="Zaremba-Niedzwiedzka K."/>
            <person name="Martijn J."/>
            <person name="Lind A.E."/>
            <person name="van Eijk R."/>
            <person name="Schleper C."/>
            <person name="Guy L."/>
            <person name="Ettema T.J."/>
        </authorList>
    </citation>
    <scope>NUCLEOTIDE SEQUENCE</scope>
</reference>
<organism evidence="1">
    <name type="scientific">marine sediment metagenome</name>
    <dbReference type="NCBI Taxonomy" id="412755"/>
    <lineage>
        <taxon>unclassified sequences</taxon>
        <taxon>metagenomes</taxon>
        <taxon>ecological metagenomes</taxon>
    </lineage>
</organism>
<gene>
    <name evidence="1" type="ORF">LCGC14_0350130</name>
</gene>
<sequence length="79" mass="8586">MAKKGLYKKYIVTKTSGKPIPPEAQFIVLRVDAGQYVGACRTGVAAFAKAVEPLNHNLSWDIQMLLLGLVAKDIREGGE</sequence>
<name>A0A0F9VYH5_9ZZZZ</name>
<dbReference type="EMBL" id="LAZR01000262">
    <property type="protein sequence ID" value="KKN78481.1"/>
    <property type="molecule type" value="Genomic_DNA"/>
</dbReference>
<protein>
    <submittedName>
        <fullName evidence="1">Uncharacterized protein</fullName>
    </submittedName>
</protein>